<dbReference type="PANTHER" id="PTHR30572">
    <property type="entry name" value="MEMBRANE COMPONENT OF TRANSPORTER-RELATED"/>
    <property type="match status" value="1"/>
</dbReference>
<dbReference type="Pfam" id="PF12704">
    <property type="entry name" value="MacB_PCD"/>
    <property type="match status" value="2"/>
</dbReference>
<dbReference type="PANTHER" id="PTHR30572:SF18">
    <property type="entry name" value="ABC-TYPE MACROLIDE FAMILY EXPORT SYSTEM PERMEASE COMPONENT 2"/>
    <property type="match status" value="1"/>
</dbReference>
<feature type="domain" description="ABC3 transporter permease C-terminal" evidence="7">
    <location>
        <begin position="668"/>
        <end position="781"/>
    </location>
</feature>
<feature type="domain" description="MacB-like periplasmic core" evidence="8">
    <location>
        <begin position="20"/>
        <end position="238"/>
    </location>
</feature>
<feature type="transmembrane region" description="Helical" evidence="6">
    <location>
        <begin position="749"/>
        <end position="769"/>
    </location>
</feature>
<evidence type="ECO:0000313" key="9">
    <source>
        <dbReference type="EMBL" id="PQA55066.1"/>
    </source>
</evidence>
<evidence type="ECO:0000256" key="1">
    <source>
        <dbReference type="ARBA" id="ARBA00004651"/>
    </source>
</evidence>
<evidence type="ECO:0000256" key="6">
    <source>
        <dbReference type="SAM" id="Phobius"/>
    </source>
</evidence>
<keyword evidence="3 6" id="KW-0812">Transmembrane</keyword>
<gene>
    <name evidence="9" type="ORF">C5O19_21215</name>
</gene>
<dbReference type="InterPro" id="IPR003838">
    <property type="entry name" value="ABC3_permease_C"/>
</dbReference>
<accession>A0A2S7IH96</accession>
<dbReference type="InterPro" id="IPR050250">
    <property type="entry name" value="Macrolide_Exporter_MacB"/>
</dbReference>
<feature type="transmembrane region" description="Helical" evidence="6">
    <location>
        <begin position="281"/>
        <end position="303"/>
    </location>
</feature>
<feature type="domain" description="MacB-like periplasmic core" evidence="8">
    <location>
        <begin position="430"/>
        <end position="630"/>
    </location>
</feature>
<keyword evidence="2" id="KW-1003">Cell membrane</keyword>
<evidence type="ECO:0000256" key="5">
    <source>
        <dbReference type="ARBA" id="ARBA00023136"/>
    </source>
</evidence>
<dbReference type="Proteomes" id="UP000239590">
    <property type="component" value="Unassembled WGS sequence"/>
</dbReference>
<evidence type="ECO:0000259" key="8">
    <source>
        <dbReference type="Pfam" id="PF12704"/>
    </source>
</evidence>
<dbReference type="RefSeq" id="WP_104715385.1">
    <property type="nucleotide sequence ID" value="NZ_PTRA01000005.1"/>
</dbReference>
<sequence>MLVNHFKIAKRTLSRNRVFSIINVIGLTLGMASSLLIYLWVQDECSIGKHYKNASHLYRVYERHDRNGEISAAAGTPALLPAELKQQFPEVVYAAGLTWEEPHLVQFDEKTVRLLGRSAGVDWFRMYDTPLLAGNPATALQAPNSIAISQAMAQTLFGGVTQALGKRVLLDHQRDYQVSAVFEKSHDSAEDTYDFLVSWSDFMNRTAWAKEWGTSSPQTRILLKPGTNPAAFETKIKSFLKGKHPGIGSGFSTELFLQPESKAYLYSDLSSGYAKGGRIQYVRLFSVVALFLLLIACINFMNLATARSIKRAKEVGVRKVMGASQSELVGQFLSEALILALPALVLALELASLVLPAFNTLTGKQIELPLTSPTFWMALIGLWAFVGLISGSYPALYLSSLQPSRVLKSAFRLTGRGLTFRQGLVIFQFTLSILLMIGTVVVYQQLDYMKTKNLGYEKDNLIYVTAEGAVASKYETFKQELLRQPAILSVTRVNDRLSDFGNSTNSVHWKGKAADQNTDFQIQSVGYDLVKTLKLQVKGHDFSSALATDSTHYLINEAAAQRLPYQDPLGQDLTVWNKPGKIIGVVKDFHFGSLHKAIEPLIIRLNTEASEQTIMIRTQPGATETALAQLRTTYQRFNPEYPFNYQFAEADYEQLYQKERVIGVLANLFAGLAIVIACLGLFGLAAFMAEQRTKEIGIRKVLGASTAGIVALLSKDLLTLVLLAGVVAAPIAGYSMNQWLEGFAYRIELSGWIFLGAGLFALVVALLTVSIQAMKAARLNPVKTLKSE</sequence>
<comment type="caution">
    <text evidence="9">The sequence shown here is derived from an EMBL/GenBank/DDBJ whole genome shotgun (WGS) entry which is preliminary data.</text>
</comment>
<evidence type="ECO:0000256" key="4">
    <source>
        <dbReference type="ARBA" id="ARBA00022989"/>
    </source>
</evidence>
<reference evidence="10" key="1">
    <citation type="submission" date="2018-02" db="EMBL/GenBank/DDBJ databases">
        <title>Genome sequencing of Solimonas sp. HR-BB.</title>
        <authorList>
            <person name="Lee Y."/>
            <person name="Jeon C.O."/>
        </authorList>
    </citation>
    <scope>NUCLEOTIDE SEQUENCE [LARGE SCALE GENOMIC DNA]</scope>
    <source>
        <strain evidence="10">HR-U</strain>
    </source>
</reference>
<keyword evidence="10" id="KW-1185">Reference proteome</keyword>
<feature type="transmembrane region" description="Helical" evidence="6">
    <location>
        <begin position="375"/>
        <end position="398"/>
    </location>
</feature>
<feature type="transmembrane region" description="Helical" evidence="6">
    <location>
        <begin position="21"/>
        <end position="41"/>
    </location>
</feature>
<evidence type="ECO:0000313" key="10">
    <source>
        <dbReference type="Proteomes" id="UP000239590"/>
    </source>
</evidence>
<dbReference type="GO" id="GO:0022857">
    <property type="term" value="F:transmembrane transporter activity"/>
    <property type="evidence" value="ECO:0007669"/>
    <property type="project" value="TreeGrafter"/>
</dbReference>
<dbReference type="Pfam" id="PF02687">
    <property type="entry name" value="FtsX"/>
    <property type="match status" value="2"/>
</dbReference>
<dbReference type="OrthoDB" id="5933722at2"/>
<organism evidence="9 10">
    <name type="scientific">Siphonobacter curvatus</name>
    <dbReference type="NCBI Taxonomy" id="2094562"/>
    <lineage>
        <taxon>Bacteria</taxon>
        <taxon>Pseudomonadati</taxon>
        <taxon>Bacteroidota</taxon>
        <taxon>Cytophagia</taxon>
        <taxon>Cytophagales</taxon>
        <taxon>Cytophagaceae</taxon>
        <taxon>Siphonobacter</taxon>
    </lineage>
</organism>
<evidence type="ECO:0000256" key="2">
    <source>
        <dbReference type="ARBA" id="ARBA00022475"/>
    </source>
</evidence>
<evidence type="ECO:0000259" key="7">
    <source>
        <dbReference type="Pfam" id="PF02687"/>
    </source>
</evidence>
<proteinExistence type="predicted"/>
<keyword evidence="4 6" id="KW-1133">Transmembrane helix</keyword>
<protein>
    <recommendedName>
        <fullName evidence="11">ABC transporter permease</fullName>
    </recommendedName>
</protein>
<feature type="transmembrane region" description="Helical" evidence="6">
    <location>
        <begin position="336"/>
        <end position="355"/>
    </location>
</feature>
<feature type="transmembrane region" description="Helical" evidence="6">
    <location>
        <begin position="664"/>
        <end position="689"/>
    </location>
</feature>
<comment type="subcellular location">
    <subcellularLocation>
        <location evidence="1">Cell membrane</location>
        <topology evidence="1">Multi-pass membrane protein</topology>
    </subcellularLocation>
</comment>
<evidence type="ECO:0008006" key="11">
    <source>
        <dbReference type="Google" id="ProtNLM"/>
    </source>
</evidence>
<name>A0A2S7IH96_9BACT</name>
<dbReference type="EMBL" id="PTRA01000005">
    <property type="protein sequence ID" value="PQA55066.1"/>
    <property type="molecule type" value="Genomic_DNA"/>
</dbReference>
<dbReference type="AlphaFoldDB" id="A0A2S7IH96"/>
<keyword evidence="5 6" id="KW-0472">Membrane</keyword>
<feature type="transmembrane region" description="Helical" evidence="6">
    <location>
        <begin position="701"/>
        <end position="729"/>
    </location>
</feature>
<evidence type="ECO:0000256" key="3">
    <source>
        <dbReference type="ARBA" id="ARBA00022692"/>
    </source>
</evidence>
<feature type="transmembrane region" description="Helical" evidence="6">
    <location>
        <begin position="419"/>
        <end position="443"/>
    </location>
</feature>
<dbReference type="InterPro" id="IPR025857">
    <property type="entry name" value="MacB_PCD"/>
</dbReference>
<feature type="domain" description="ABC3 transporter permease C-terminal" evidence="7">
    <location>
        <begin position="287"/>
        <end position="401"/>
    </location>
</feature>
<dbReference type="GO" id="GO:0005886">
    <property type="term" value="C:plasma membrane"/>
    <property type="evidence" value="ECO:0007669"/>
    <property type="project" value="UniProtKB-SubCell"/>
</dbReference>